<dbReference type="Pfam" id="PF18912">
    <property type="entry name" value="DZR_2"/>
    <property type="match status" value="1"/>
</dbReference>
<comment type="similarity">
    <text evidence="1">Belongs to the ComF/GntX family.</text>
</comment>
<dbReference type="Proteomes" id="UP000245396">
    <property type="component" value="Unassembled WGS sequence"/>
</dbReference>
<dbReference type="Gene3D" id="3.40.50.2020">
    <property type="match status" value="1"/>
</dbReference>
<dbReference type="InterPro" id="IPR029057">
    <property type="entry name" value="PRTase-like"/>
</dbReference>
<dbReference type="InterPro" id="IPR000836">
    <property type="entry name" value="PRTase_dom"/>
</dbReference>
<feature type="domain" description="Phosphoribosyltransferase" evidence="2">
    <location>
        <begin position="180"/>
        <end position="262"/>
    </location>
</feature>
<comment type="caution">
    <text evidence="4">The sequence shown here is derived from an EMBL/GenBank/DDBJ whole genome shotgun (WGS) entry which is preliminary data.</text>
</comment>
<dbReference type="EMBL" id="QGGG01000004">
    <property type="protein sequence ID" value="PWJ84758.1"/>
    <property type="molecule type" value="Genomic_DNA"/>
</dbReference>
<evidence type="ECO:0000313" key="4">
    <source>
        <dbReference type="EMBL" id="PWJ84758.1"/>
    </source>
</evidence>
<dbReference type="SUPFAM" id="SSF53271">
    <property type="entry name" value="PRTase-like"/>
    <property type="match status" value="1"/>
</dbReference>
<feature type="domain" description="Double zinc ribbon" evidence="3">
    <location>
        <begin position="37"/>
        <end position="83"/>
    </location>
</feature>
<dbReference type="AlphaFoldDB" id="A0A316C5E7"/>
<dbReference type="CDD" id="cd06223">
    <property type="entry name" value="PRTases_typeI"/>
    <property type="match status" value="1"/>
</dbReference>
<keyword evidence="5" id="KW-1185">Reference proteome</keyword>
<proteinExistence type="inferred from homology"/>
<dbReference type="InterPro" id="IPR044005">
    <property type="entry name" value="DZR_2"/>
</dbReference>
<dbReference type="PANTHER" id="PTHR47505:SF1">
    <property type="entry name" value="DNA UTILIZATION PROTEIN YHGH"/>
    <property type="match status" value="1"/>
</dbReference>
<dbReference type="PANTHER" id="PTHR47505">
    <property type="entry name" value="DNA UTILIZATION PROTEIN YHGH"/>
    <property type="match status" value="1"/>
</dbReference>
<gene>
    <name evidence="4" type="ORF">C7441_10423</name>
</gene>
<name>A0A316C5E7_PSESE</name>
<dbReference type="InterPro" id="IPR051910">
    <property type="entry name" value="ComF/GntX_DNA_util-trans"/>
</dbReference>
<evidence type="ECO:0000259" key="3">
    <source>
        <dbReference type="Pfam" id="PF18912"/>
    </source>
</evidence>
<dbReference type="STRING" id="1192868.GCA_000304395_04502"/>
<sequence length="277" mass="30502">MLWPHPAYGRASSLNLVADPMPQFKSLALAALDWPARVLFPPVCAGCRRHVSQPGSLCAQCWPQLRFLEKPWCEVMGTPFTHDMGAGFLSAEAIANPPPFERARAAVSYSGVAMQMVQGLKYSDRTHLAPWMARWMLRAGAELVADADVVVPVPLHWRRFLQRRFNQSAELGRVVAELASLPFAPLALARVKVTRQQVGLQRAEREDNVRAAFRVQPERDIEVRGRRVLVIDDVYTTGATANAVAKALKKGGAGAVDVLTFARVLPGDFRPGEAETI</sequence>
<organism evidence="4 5">
    <name type="scientific">Pseudaminobacter salicylatoxidans</name>
    <dbReference type="NCBI Taxonomy" id="93369"/>
    <lineage>
        <taxon>Bacteria</taxon>
        <taxon>Pseudomonadati</taxon>
        <taxon>Pseudomonadota</taxon>
        <taxon>Alphaproteobacteria</taxon>
        <taxon>Hyphomicrobiales</taxon>
        <taxon>Phyllobacteriaceae</taxon>
        <taxon>Pseudaminobacter</taxon>
    </lineage>
</organism>
<protein>
    <submittedName>
        <fullName evidence="4">ComF family protein</fullName>
    </submittedName>
</protein>
<reference evidence="4 5" key="1">
    <citation type="submission" date="2018-05" db="EMBL/GenBank/DDBJ databases">
        <title>Genomic Encyclopedia of Type Strains, Phase IV (KMG-IV): sequencing the most valuable type-strain genomes for metagenomic binning, comparative biology and taxonomic classification.</title>
        <authorList>
            <person name="Goeker M."/>
        </authorList>
    </citation>
    <scope>NUCLEOTIDE SEQUENCE [LARGE SCALE GENOMIC DNA]</scope>
    <source>
        <strain evidence="4 5">DSM 6986</strain>
    </source>
</reference>
<accession>A0A316C5E7</accession>
<dbReference type="Pfam" id="PF00156">
    <property type="entry name" value="Pribosyltran"/>
    <property type="match status" value="1"/>
</dbReference>
<evidence type="ECO:0000259" key="2">
    <source>
        <dbReference type="Pfam" id="PF00156"/>
    </source>
</evidence>
<evidence type="ECO:0000256" key="1">
    <source>
        <dbReference type="ARBA" id="ARBA00008007"/>
    </source>
</evidence>
<evidence type="ECO:0000313" key="5">
    <source>
        <dbReference type="Proteomes" id="UP000245396"/>
    </source>
</evidence>